<gene>
    <name evidence="2" type="ORF">SAMN04487950_2580</name>
</gene>
<accession>A0A1I4F277</accession>
<dbReference type="Pfam" id="PF25925">
    <property type="entry name" value="DUF7970"/>
    <property type="match status" value="1"/>
</dbReference>
<evidence type="ECO:0000256" key="1">
    <source>
        <dbReference type="SAM" id="MobiDB-lite"/>
    </source>
</evidence>
<evidence type="ECO:0000313" key="3">
    <source>
        <dbReference type="Proteomes" id="UP000199607"/>
    </source>
</evidence>
<protein>
    <submittedName>
        <fullName evidence="2">Uncharacterized protein</fullName>
    </submittedName>
</protein>
<feature type="compositionally biased region" description="Acidic residues" evidence="1">
    <location>
        <begin position="40"/>
        <end position="50"/>
    </location>
</feature>
<dbReference type="Proteomes" id="UP000199607">
    <property type="component" value="Unassembled WGS sequence"/>
</dbReference>
<dbReference type="InterPro" id="IPR058276">
    <property type="entry name" value="DUF7970"/>
</dbReference>
<proteinExistence type="predicted"/>
<reference evidence="3" key="1">
    <citation type="submission" date="2016-10" db="EMBL/GenBank/DDBJ databases">
        <authorList>
            <person name="Varghese N."/>
            <person name="Submissions S."/>
        </authorList>
    </citation>
    <scope>NUCLEOTIDE SEQUENCE [LARGE SCALE GENOMIC DNA]</scope>
    <source>
        <strain evidence="3">CGMCC 1.7738</strain>
    </source>
</reference>
<dbReference type="EMBL" id="FOTC01000002">
    <property type="protein sequence ID" value="SFL12085.1"/>
    <property type="molecule type" value="Genomic_DNA"/>
</dbReference>
<dbReference type="STRING" id="553466.SAMN04487950_2580"/>
<evidence type="ECO:0000313" key="2">
    <source>
        <dbReference type="EMBL" id="SFL12085.1"/>
    </source>
</evidence>
<feature type="region of interest" description="Disordered" evidence="1">
    <location>
        <begin position="1"/>
        <end position="53"/>
    </location>
</feature>
<organism evidence="2 3">
    <name type="scientific">Halogranum rubrum</name>
    <dbReference type="NCBI Taxonomy" id="553466"/>
    <lineage>
        <taxon>Archaea</taxon>
        <taxon>Methanobacteriati</taxon>
        <taxon>Methanobacteriota</taxon>
        <taxon>Stenosarchaea group</taxon>
        <taxon>Halobacteria</taxon>
        <taxon>Halobacteriales</taxon>
        <taxon>Haloferacaceae</taxon>
    </lineage>
</organism>
<feature type="compositionally biased region" description="Low complexity" evidence="1">
    <location>
        <begin position="29"/>
        <end position="39"/>
    </location>
</feature>
<dbReference type="RefSeq" id="WP_089869837.1">
    <property type="nucleotide sequence ID" value="NZ_FOTC01000002.1"/>
</dbReference>
<name>A0A1I4F277_9EURY</name>
<keyword evidence="3" id="KW-1185">Reference proteome</keyword>
<sequence length="133" mass="14333">MTKDDRYGAAGDTYGSSGDQYDDAPSQNGTGAETAGAAADDAETETDDSANDGVADLPFIFARRTVKADRDALPVYVRASTADQIGELERELDDRFDGDDVMSLDVREAVVKAGLRNVEDVVDVMETWGYGRR</sequence>
<dbReference type="AlphaFoldDB" id="A0A1I4F277"/>